<keyword evidence="1" id="KW-1133">Transmembrane helix</keyword>
<keyword evidence="1" id="KW-0812">Transmembrane</keyword>
<evidence type="ECO:0000313" key="3">
    <source>
        <dbReference type="Proteomes" id="UP000310200"/>
    </source>
</evidence>
<dbReference type="AlphaFoldDB" id="A0A4S2KUI3"/>
<evidence type="ECO:0000313" key="2">
    <source>
        <dbReference type="EMBL" id="TGZ53655.1"/>
    </source>
</evidence>
<protein>
    <submittedName>
        <fullName evidence="2">Odorant receptor</fullName>
    </submittedName>
</protein>
<keyword evidence="1" id="KW-0472">Membrane</keyword>
<feature type="transmembrane region" description="Helical" evidence="1">
    <location>
        <begin position="138"/>
        <end position="160"/>
    </location>
</feature>
<feature type="transmembrane region" description="Helical" evidence="1">
    <location>
        <begin position="172"/>
        <end position="190"/>
    </location>
</feature>
<accession>A0A4S2KUI3</accession>
<organism evidence="2 3">
    <name type="scientific">Temnothorax longispinosus</name>
    <dbReference type="NCBI Taxonomy" id="300112"/>
    <lineage>
        <taxon>Eukaryota</taxon>
        <taxon>Metazoa</taxon>
        <taxon>Ecdysozoa</taxon>
        <taxon>Arthropoda</taxon>
        <taxon>Hexapoda</taxon>
        <taxon>Insecta</taxon>
        <taxon>Pterygota</taxon>
        <taxon>Neoptera</taxon>
        <taxon>Endopterygota</taxon>
        <taxon>Hymenoptera</taxon>
        <taxon>Apocrita</taxon>
        <taxon>Aculeata</taxon>
        <taxon>Formicoidea</taxon>
        <taxon>Formicidae</taxon>
        <taxon>Myrmicinae</taxon>
        <taxon>Temnothorax</taxon>
    </lineage>
</organism>
<reference evidence="2 3" key="1">
    <citation type="journal article" date="2019" name="Philos. Trans. R. Soc. Lond., B, Biol. Sci.">
        <title>Ant behaviour and brain gene expression of defending hosts depend on the ecological success of the intruding social parasite.</title>
        <authorList>
            <person name="Kaur R."/>
            <person name="Stoldt M."/>
            <person name="Jongepier E."/>
            <person name="Feldmeyer B."/>
            <person name="Menzel F."/>
            <person name="Bornberg-Bauer E."/>
            <person name="Foitzik S."/>
        </authorList>
    </citation>
    <scope>NUCLEOTIDE SEQUENCE [LARGE SCALE GENOMIC DNA]</scope>
    <source>
        <tissue evidence="2">Whole body</tissue>
    </source>
</reference>
<name>A0A4S2KUI3_9HYME</name>
<gene>
    <name evidence="2" type="ORF">DBV15_11647</name>
</gene>
<sequence>QCKYIIIDELLLLRSVCWQLLKQMEHSEEHYYKLNRFLLSLIGLSPYQSKRRARLIRAVLTINSILITSDVTMDYMVDWMSAVLIVSGSLSNLYTRIIHVDKPSKQMEHPEEHYYKLNRFLLSVTGLSPYQSKRRAHLIRAVLTVTLLISICFLINSIFITSDITMDYMVDWIPTFLIVTGGLTNLYMRVTHVDK</sequence>
<keyword evidence="2" id="KW-0675">Receptor</keyword>
<dbReference type="Proteomes" id="UP000310200">
    <property type="component" value="Unassembled WGS sequence"/>
</dbReference>
<keyword evidence="3" id="KW-1185">Reference proteome</keyword>
<dbReference type="EMBL" id="QBLH01000972">
    <property type="protein sequence ID" value="TGZ53655.1"/>
    <property type="molecule type" value="Genomic_DNA"/>
</dbReference>
<evidence type="ECO:0000256" key="1">
    <source>
        <dbReference type="SAM" id="Phobius"/>
    </source>
</evidence>
<proteinExistence type="predicted"/>
<feature type="non-terminal residue" evidence="2">
    <location>
        <position position="1"/>
    </location>
</feature>
<comment type="caution">
    <text evidence="2">The sequence shown here is derived from an EMBL/GenBank/DDBJ whole genome shotgun (WGS) entry which is preliminary data.</text>
</comment>
<feature type="non-terminal residue" evidence="2">
    <location>
        <position position="195"/>
    </location>
</feature>